<dbReference type="EMBL" id="CP001720">
    <property type="protein sequence ID" value="ACV64916.1"/>
    <property type="molecule type" value="Genomic_DNA"/>
</dbReference>
<proteinExistence type="predicted"/>
<dbReference type="InterPro" id="IPR020288">
    <property type="entry name" value="Sheath_initiator"/>
</dbReference>
<evidence type="ECO:0008006" key="3">
    <source>
        <dbReference type="Google" id="ProtNLM"/>
    </source>
</evidence>
<dbReference type="AlphaFoldDB" id="C8VZH1"/>
<keyword evidence="2" id="KW-1185">Reference proteome</keyword>
<sequence length="152" mass="17445">MPNLFPTTQVETTTSELSETQSSQVKFGKSWRFDFEAGEFVLTPTGKVTENQGIEAWLEWCNKALMTVRYRFLIYSRNHGQEFEELISRQLSQPANESEITRIATECLKVDPRTKLVGNFKFNWVEDRCYFTCEVTNILGESGTVNGNVVIN</sequence>
<evidence type="ECO:0000313" key="1">
    <source>
        <dbReference type="EMBL" id="ACV64916.1"/>
    </source>
</evidence>
<dbReference type="KEGG" id="dae:Dtox_4249"/>
<gene>
    <name evidence="1" type="ordered locus">Dtox_4249</name>
</gene>
<reference evidence="1 2" key="1">
    <citation type="journal article" date="2009" name="Stand. Genomic Sci.">
        <title>Complete genome sequence of Desulfotomaculum acetoxidans type strain (5575).</title>
        <authorList>
            <person name="Spring S."/>
            <person name="Lapidus A."/>
            <person name="Schroder M."/>
            <person name="Gleim D."/>
            <person name="Sims D."/>
            <person name="Meincke L."/>
            <person name="Glavina Del Rio T."/>
            <person name="Tice H."/>
            <person name="Copeland A."/>
            <person name="Cheng J.F."/>
            <person name="Lucas S."/>
            <person name="Chen F."/>
            <person name="Nolan M."/>
            <person name="Bruce D."/>
            <person name="Goodwin L."/>
            <person name="Pitluck S."/>
            <person name="Ivanova N."/>
            <person name="Mavromatis K."/>
            <person name="Mikhailova N."/>
            <person name="Pati A."/>
            <person name="Chen A."/>
            <person name="Palaniappan K."/>
            <person name="Land M."/>
            <person name="Hauser L."/>
            <person name="Chang Y.J."/>
            <person name="Jeffries C.D."/>
            <person name="Chain P."/>
            <person name="Saunders E."/>
            <person name="Brettin T."/>
            <person name="Detter J.C."/>
            <person name="Goker M."/>
            <person name="Bristow J."/>
            <person name="Eisen J.A."/>
            <person name="Markowitz V."/>
            <person name="Hugenholtz P."/>
            <person name="Kyrpides N.C."/>
            <person name="Klenk H.P."/>
            <person name="Han C."/>
        </authorList>
    </citation>
    <scope>NUCLEOTIDE SEQUENCE [LARGE SCALE GENOMIC DNA]</scope>
    <source>
        <strain evidence="2">ATCC 49208 / DSM 771 / VKM B-1644</strain>
    </source>
</reference>
<dbReference type="Proteomes" id="UP000002217">
    <property type="component" value="Chromosome"/>
</dbReference>
<dbReference type="STRING" id="485916.Dtox_4249"/>
<organism evidence="1 2">
    <name type="scientific">Desulfofarcimen acetoxidans (strain ATCC 49208 / DSM 771 / KCTC 5769 / VKM B-1644 / 5575)</name>
    <name type="common">Desulfotomaculum acetoxidans</name>
    <dbReference type="NCBI Taxonomy" id="485916"/>
    <lineage>
        <taxon>Bacteria</taxon>
        <taxon>Bacillati</taxon>
        <taxon>Bacillota</taxon>
        <taxon>Clostridia</taxon>
        <taxon>Eubacteriales</taxon>
        <taxon>Peptococcaceae</taxon>
        <taxon>Desulfofarcimen</taxon>
    </lineage>
</organism>
<dbReference type="Pfam" id="PF10934">
    <property type="entry name" value="Sheath_initiator"/>
    <property type="match status" value="1"/>
</dbReference>
<protein>
    <recommendedName>
        <fullName evidence="3">DUF2634 domain-containing protein</fullName>
    </recommendedName>
</protein>
<dbReference type="RefSeq" id="WP_015759586.1">
    <property type="nucleotide sequence ID" value="NC_013216.1"/>
</dbReference>
<dbReference type="eggNOG" id="ENOG5031F2E">
    <property type="taxonomic scope" value="Bacteria"/>
</dbReference>
<accession>C8VZH1</accession>
<dbReference type="HOGENOM" id="CLU_141574_1_0_9"/>
<name>C8VZH1_DESAS</name>
<evidence type="ECO:0000313" key="2">
    <source>
        <dbReference type="Proteomes" id="UP000002217"/>
    </source>
</evidence>
<dbReference type="OrthoDB" id="89089at2"/>